<evidence type="ECO:0000259" key="3">
    <source>
        <dbReference type="PROSITE" id="PS51724"/>
    </source>
</evidence>
<sequence length="291" mass="31782">MFKYGKKKPQGATRNIAKSVTPSTPSTQGLLPSWLLVGFGVAVGLFGAFVLYLWQPWKPVQKPAPVAMPETTTSAANATPTGEPRFDFYTLLPSQKVSTPESALPKESDTPTAKTSTNQPSKPVMETQKTPIENAKSAEKPTSLDADNKKSVTANTERSHKTEKTEKTKAEDKQKEKAKAEKLAQDKTNKDKEAKATAQKTQENQAKEAENKDKTRYNLQAGSFKNSAEADRRRAEIMMSGLPVKVQKVTVKPGEDWYRVVVGPFNGKEKAVAASGTLRGEGIDNLMVKAK</sequence>
<keyword evidence="4" id="KW-0132">Cell division</keyword>
<proteinExistence type="predicted"/>
<feature type="compositionally biased region" description="Polar residues" evidence="1">
    <location>
        <begin position="12"/>
        <end position="26"/>
    </location>
</feature>
<gene>
    <name evidence="4" type="ORF">C8N29_11463</name>
</gene>
<feature type="compositionally biased region" description="Basic and acidic residues" evidence="1">
    <location>
        <begin position="205"/>
        <end position="216"/>
    </location>
</feature>
<feature type="compositionally biased region" description="Basic and acidic residues" evidence="1">
    <location>
        <begin position="157"/>
        <end position="195"/>
    </location>
</feature>
<keyword evidence="5" id="KW-1185">Reference proteome</keyword>
<evidence type="ECO:0000256" key="2">
    <source>
        <dbReference type="SAM" id="Phobius"/>
    </source>
</evidence>
<keyword evidence="4" id="KW-0131">Cell cycle</keyword>
<dbReference type="SUPFAM" id="SSF110997">
    <property type="entry name" value="Sporulation related repeat"/>
    <property type="match status" value="1"/>
</dbReference>
<comment type="caution">
    <text evidence="4">The sequence shown here is derived from an EMBL/GenBank/DDBJ whole genome shotgun (WGS) entry which is preliminary data.</text>
</comment>
<dbReference type="AlphaFoldDB" id="A0A2T5IWE2"/>
<keyword evidence="2" id="KW-0812">Transmembrane</keyword>
<dbReference type="Pfam" id="PF05036">
    <property type="entry name" value="SPOR"/>
    <property type="match status" value="1"/>
</dbReference>
<dbReference type="Gene3D" id="3.30.70.1070">
    <property type="entry name" value="Sporulation related repeat"/>
    <property type="match status" value="1"/>
</dbReference>
<keyword evidence="2" id="KW-1133">Transmembrane helix</keyword>
<feature type="compositionally biased region" description="Polar residues" evidence="1">
    <location>
        <begin position="217"/>
        <end position="226"/>
    </location>
</feature>
<dbReference type="PANTHER" id="PTHR38687">
    <property type="entry name" value="CELL DIVISION PROTEIN DEDD-RELATED"/>
    <property type="match status" value="1"/>
</dbReference>
<dbReference type="GO" id="GO:0042834">
    <property type="term" value="F:peptidoglycan binding"/>
    <property type="evidence" value="ECO:0007669"/>
    <property type="project" value="InterPro"/>
</dbReference>
<dbReference type="Proteomes" id="UP000244223">
    <property type="component" value="Unassembled WGS sequence"/>
</dbReference>
<feature type="region of interest" description="Disordered" evidence="1">
    <location>
        <begin position="97"/>
        <end position="230"/>
    </location>
</feature>
<evidence type="ECO:0000313" key="5">
    <source>
        <dbReference type="Proteomes" id="UP000244223"/>
    </source>
</evidence>
<dbReference type="PANTHER" id="PTHR38687:SF2">
    <property type="entry name" value="CELL DIVISION PROTEIN FTSN"/>
    <property type="match status" value="1"/>
</dbReference>
<feature type="transmembrane region" description="Helical" evidence="2">
    <location>
        <begin position="34"/>
        <end position="54"/>
    </location>
</feature>
<dbReference type="RefSeq" id="WP_170106987.1">
    <property type="nucleotide sequence ID" value="NZ_QAON01000014.1"/>
</dbReference>
<reference evidence="4 5" key="1">
    <citation type="submission" date="2018-04" db="EMBL/GenBank/DDBJ databases">
        <title>Genomic Encyclopedia of Archaeal and Bacterial Type Strains, Phase II (KMG-II): from individual species to whole genera.</title>
        <authorList>
            <person name="Goeker M."/>
        </authorList>
    </citation>
    <scope>NUCLEOTIDE SEQUENCE [LARGE SCALE GENOMIC DNA]</scope>
    <source>
        <strain evidence="4 5">DSM 5822</strain>
    </source>
</reference>
<evidence type="ECO:0000256" key="1">
    <source>
        <dbReference type="SAM" id="MobiDB-lite"/>
    </source>
</evidence>
<feature type="compositionally biased region" description="Polar residues" evidence="1">
    <location>
        <begin position="110"/>
        <end position="131"/>
    </location>
</feature>
<organism evidence="4 5">
    <name type="scientific">Agitococcus lubricus</name>
    <dbReference type="NCBI Taxonomy" id="1077255"/>
    <lineage>
        <taxon>Bacteria</taxon>
        <taxon>Pseudomonadati</taxon>
        <taxon>Pseudomonadota</taxon>
        <taxon>Gammaproteobacteria</taxon>
        <taxon>Moraxellales</taxon>
        <taxon>Moraxellaceae</taxon>
        <taxon>Agitococcus</taxon>
    </lineage>
</organism>
<name>A0A2T5IWE2_9GAMM</name>
<feature type="domain" description="SPOR" evidence="3">
    <location>
        <begin position="211"/>
        <end position="291"/>
    </location>
</feature>
<protein>
    <submittedName>
        <fullName evidence="4">Cell division protein FtsN</fullName>
    </submittedName>
</protein>
<dbReference type="InterPro" id="IPR052521">
    <property type="entry name" value="Cell_div_SPOR-domain"/>
</dbReference>
<dbReference type="EMBL" id="QAON01000014">
    <property type="protein sequence ID" value="PTQ88203.1"/>
    <property type="molecule type" value="Genomic_DNA"/>
</dbReference>
<dbReference type="InterPro" id="IPR007730">
    <property type="entry name" value="SPOR-like_dom"/>
</dbReference>
<evidence type="ECO:0000313" key="4">
    <source>
        <dbReference type="EMBL" id="PTQ88203.1"/>
    </source>
</evidence>
<dbReference type="PROSITE" id="PS51724">
    <property type="entry name" value="SPOR"/>
    <property type="match status" value="1"/>
</dbReference>
<feature type="region of interest" description="Disordered" evidence="1">
    <location>
        <begin position="1"/>
        <end position="26"/>
    </location>
</feature>
<dbReference type="InterPro" id="IPR036680">
    <property type="entry name" value="SPOR-like_sf"/>
</dbReference>
<dbReference type="GO" id="GO:0051301">
    <property type="term" value="P:cell division"/>
    <property type="evidence" value="ECO:0007669"/>
    <property type="project" value="UniProtKB-KW"/>
</dbReference>
<accession>A0A2T5IWE2</accession>
<keyword evidence="2" id="KW-0472">Membrane</keyword>